<reference evidence="1" key="1">
    <citation type="journal article" date="2015" name="Nature">
        <title>Complex archaea that bridge the gap between prokaryotes and eukaryotes.</title>
        <authorList>
            <person name="Spang A."/>
            <person name="Saw J.H."/>
            <person name="Jorgensen S.L."/>
            <person name="Zaremba-Niedzwiedzka K."/>
            <person name="Martijn J."/>
            <person name="Lind A.E."/>
            <person name="van Eijk R."/>
            <person name="Schleper C."/>
            <person name="Guy L."/>
            <person name="Ettema T.J."/>
        </authorList>
    </citation>
    <scope>NUCLEOTIDE SEQUENCE</scope>
</reference>
<accession>A0A0F9MDX7</accession>
<evidence type="ECO:0008006" key="2">
    <source>
        <dbReference type="Google" id="ProtNLM"/>
    </source>
</evidence>
<protein>
    <recommendedName>
        <fullName evidence="2">TIGR04076 family protein</fullName>
    </recommendedName>
</protein>
<dbReference type="AlphaFoldDB" id="A0A0F9MDX7"/>
<name>A0A0F9MDX7_9ZZZZ</name>
<dbReference type="NCBIfam" id="TIGR04076">
    <property type="entry name" value="TIGR04076 family protein"/>
    <property type="match status" value="1"/>
</dbReference>
<proteinExistence type="predicted"/>
<evidence type="ECO:0000313" key="1">
    <source>
        <dbReference type="EMBL" id="KKN05560.1"/>
    </source>
</evidence>
<dbReference type="InterPro" id="IPR023811">
    <property type="entry name" value="CHP04076"/>
</dbReference>
<gene>
    <name evidence="1" type="ORF">LCGC14_1086110</name>
</gene>
<comment type="caution">
    <text evidence="1">The sequence shown here is derived from an EMBL/GenBank/DDBJ whole genome shotgun (WGS) entry which is preliminary data.</text>
</comment>
<dbReference type="EMBL" id="LAZR01004788">
    <property type="protein sequence ID" value="KKN05560.1"/>
    <property type="molecule type" value="Genomic_DNA"/>
</dbReference>
<sequence length="89" mass="9891">MVGYKITGTIKDVKGTCNHGHKVGDTMEIDGHDTAGLCGFFYHRIFPNLMILQFGGSYPSTWVDDPDVMSLECPDSANAVTIELRRIRE</sequence>
<organism evidence="1">
    <name type="scientific">marine sediment metagenome</name>
    <dbReference type="NCBI Taxonomy" id="412755"/>
    <lineage>
        <taxon>unclassified sequences</taxon>
        <taxon>metagenomes</taxon>
        <taxon>ecological metagenomes</taxon>
    </lineage>
</organism>